<feature type="region of interest" description="Disordered" evidence="1">
    <location>
        <begin position="1"/>
        <end position="21"/>
    </location>
</feature>
<reference evidence="2" key="1">
    <citation type="submission" date="2020-04" db="EMBL/GenBank/DDBJ databases">
        <authorList>
            <person name="Neveu A P."/>
        </authorList>
    </citation>
    <scope>NUCLEOTIDE SEQUENCE</scope>
    <source>
        <tissue evidence="2">Whole embryo</tissue>
    </source>
</reference>
<proteinExistence type="evidence at transcript level"/>
<feature type="compositionally biased region" description="Low complexity" evidence="1">
    <location>
        <begin position="11"/>
        <end position="21"/>
    </location>
</feature>
<gene>
    <name evidence="2" type="primary">LOC100181186</name>
</gene>
<dbReference type="EMBL" id="LR786778">
    <property type="protein sequence ID" value="CAB3262640.1"/>
    <property type="molecule type" value="mRNA"/>
</dbReference>
<feature type="region of interest" description="Disordered" evidence="1">
    <location>
        <begin position="1165"/>
        <end position="1196"/>
    </location>
</feature>
<protein>
    <submittedName>
        <fullName evidence="2">Uncharacterized protein LOC100181186</fullName>
    </submittedName>
</protein>
<feature type="compositionally biased region" description="Polar residues" evidence="1">
    <location>
        <begin position="1328"/>
        <end position="1346"/>
    </location>
</feature>
<evidence type="ECO:0000313" key="2">
    <source>
        <dbReference type="EMBL" id="CAB3262640.1"/>
    </source>
</evidence>
<sequence>MLPFNSPPAPSQSSSDSAVSDGLLFPKNTRLSLNGLFGESTGIDEPMPSTFAIYPSPPPGSHAFGRHHLTSPSKSPTNVMLGAQQSILLSDLAETNTNANFYQNILCSYVSDYDNRRCTNPAVENRFCPKHAQLSTIHFPTSSNSFSNPQFSCNETQTFQSKGVDLFDGNMLAPQTPSVVCNQQKHGVGQTYPSSSDPCPSVVMVDTSPSNNHHQIKKALKFNKNKQTSISNNQPTPINSEVLRTVVDMLNRNRSGLTTKQQIKLLNSLGVIVATVKNPAELSSGNVVMQQQSTNNSHHPIFPGPSVQHVNNIQPAQTMYMGNQAPVHGQAGLNVLPPPVISSVNISQPKLKRKNPSNANIIAAKKIKKFNCDSERSSLQHLTAVELDERVSEALASVGGLTNHHKPVNKTAKPMKSKKKVLVEKKAKKTSNRLNIASSSLSISPNPKFIHGITSYETSCPPVNKYVEFVKSQFVKNHDLFSLGPFCDDQAFGVCKCKQLQYKLQTPKPKRKSLFKILLKVKKCLQCSTSSLEDTEKVSVPFCLSSLALVHNDEMSCAGSQNKNPEFVFPDPDLDQTTVSNSCKLATASHSGDLGNSSTDASNFQKSKLDNLKTVSTHRTHIASYKKHLKNQLSQEKKALQYLCAAAKADSQGIAKALRHLGTNYISCKRIRAPVLTEKCMLAGGQCFKPPLPKTCYCSEHIWHCKEQQLFKLGTDMKVVPDIFPDPVVLKPRKKAKIPALSKRKKRKIRKNAAVMKLQGKVVDGFEDCVSMNSHNTQSVQVKPEKDGTVSQLVNVDDVDEEKMKVIPPNEKSCDSLTSTSMEDAVLDAFNIGDSTFMDDIMPDLLQDFGLFTGKNSDVLDNALLLASAVESDYPDQFASDKMGDTTLLFSQANMGEINSTSKAHTGVSSSYHNNSLADPNNTSLASTTLQLPSSSTLHCTNSGFNTDNSVSKPDDYMLSLSQTTWSQPMTSQGYDIPYSTPSEDIGNMSSSTDQFFEDLSEIEGVLQSLREEVTGDNCNSPMCPKDMDADEYTSILAKEISQYAENQVTSKAALLKQQNDQISDTSLNLPVTESLVHTCDAGAQTNYNSFSTNAFPNTANQFIELSTMKKLRKSPPKRSKSNVSINKSLSSDSSSEHVLQSHDENVLKNQHIVAHTSLSGLKVASTTSVGVKQTTPKVESTKGRSARKPKCSNPVPGYITPGMSPLIAIAQPCRMQPNILAGNVICSPGNVTSPSGNPSMLLIPVNAIVQSGSSGVVAGSPNQVGLAVAMQPGQTCIPANFGTVIPVRGSTVVPGANMPQQFIIVNGNQLSHPVAIRANKRQKTTAKHQTNIVTSPSSGVSRTNVPIVQQPPSSTILSQTPLAPNVAPSAPNPTLHSSLITTTNESHVKWSKPMRSSPLVIPPVISGASGAQVTAESNVSTTVTAPSVQKLPGDKKSGKCGTVHWNQSTMSTEAAPPLPQARVYGEAGGQTSNMLYCRRISPSLNNNHQVIVGRLGSLGHVGVSRLAVNERLSQYQKQQNFANAQSKHVGEKVKVNGGSEKKTKASPGFINIAKSCKAPEVDITSKPTSIEARPIQEQCTVSETMGISQPKVVSASTNVIGLKRNSRKTEHTEMLQDPDFCEVLIEGNTPSKNNFPKNGPG</sequence>
<feature type="compositionally biased region" description="Polar residues" evidence="1">
    <location>
        <begin position="1165"/>
        <end position="1179"/>
    </location>
</feature>
<feature type="compositionally biased region" description="Pro residues" evidence="1">
    <location>
        <begin position="1"/>
        <end position="10"/>
    </location>
</feature>
<feature type="compositionally biased region" description="Basic residues" evidence="1">
    <location>
        <begin position="1110"/>
        <end position="1121"/>
    </location>
</feature>
<name>A0A6F9DHY0_9ASCI</name>
<feature type="region of interest" description="Disordered" evidence="1">
    <location>
        <begin position="1109"/>
        <end position="1142"/>
    </location>
</feature>
<evidence type="ECO:0000256" key="1">
    <source>
        <dbReference type="SAM" id="MobiDB-lite"/>
    </source>
</evidence>
<feature type="region of interest" description="Disordered" evidence="1">
    <location>
        <begin position="1327"/>
        <end position="1346"/>
    </location>
</feature>
<accession>A0A6F9DHY0</accession>
<feature type="compositionally biased region" description="Low complexity" evidence="1">
    <location>
        <begin position="1122"/>
        <end position="1139"/>
    </location>
</feature>
<organism evidence="2">
    <name type="scientific">Phallusia mammillata</name>
    <dbReference type="NCBI Taxonomy" id="59560"/>
    <lineage>
        <taxon>Eukaryota</taxon>
        <taxon>Metazoa</taxon>
        <taxon>Chordata</taxon>
        <taxon>Tunicata</taxon>
        <taxon>Ascidiacea</taxon>
        <taxon>Phlebobranchia</taxon>
        <taxon>Ascidiidae</taxon>
        <taxon>Phallusia</taxon>
    </lineage>
</organism>